<dbReference type="RefSeq" id="WP_160985123.1">
    <property type="nucleotide sequence ID" value="NZ_WVTD01000003.1"/>
</dbReference>
<evidence type="ECO:0000256" key="1">
    <source>
        <dbReference type="SAM" id="Phobius"/>
    </source>
</evidence>
<keyword evidence="1" id="KW-1133">Transmembrane helix</keyword>
<sequence>MPSERFSKAPYGIDAYHCDVARFARFRTPLAIVLFIVVLGSGLFGFLGGGGSSTVAYVSPSARVVVEHEPILRSGNWFETTLTITPSRDIEDLVMAVDQPLWRGMSIDTIAPDAESAEGLDGTYSYHFGPVKSGETLRIKFDGQIQPRAFRRLRGDITIADDKEYLMAIPLSITVLP</sequence>
<feature type="transmembrane region" description="Helical" evidence="1">
    <location>
        <begin position="30"/>
        <end position="51"/>
    </location>
</feature>
<evidence type="ECO:0000313" key="2">
    <source>
        <dbReference type="EMBL" id="MYL97399.1"/>
    </source>
</evidence>
<keyword evidence="1" id="KW-0472">Membrane</keyword>
<dbReference type="EMBL" id="WVTD01000003">
    <property type="protein sequence ID" value="MYL97399.1"/>
    <property type="molecule type" value="Genomic_DNA"/>
</dbReference>
<dbReference type="AlphaFoldDB" id="A0A7X4GFN6"/>
<protein>
    <submittedName>
        <fullName evidence="2">Uncharacterized protein</fullName>
    </submittedName>
</protein>
<reference evidence="2 3" key="1">
    <citation type="submission" date="2019-12" db="EMBL/GenBank/DDBJ databases">
        <authorList>
            <person name="Feng G."/>
            <person name="Zhu H."/>
        </authorList>
    </citation>
    <scope>NUCLEOTIDE SEQUENCE [LARGE SCALE GENOMIC DNA]</scope>
    <source>
        <strain evidence="2 3">FGD1</strain>
    </source>
</reference>
<dbReference type="Proteomes" id="UP000465810">
    <property type="component" value="Unassembled WGS sequence"/>
</dbReference>
<evidence type="ECO:0000313" key="3">
    <source>
        <dbReference type="Proteomes" id="UP000465810"/>
    </source>
</evidence>
<organism evidence="2 3">
    <name type="scientific">Novosphingobium silvae</name>
    <dbReference type="NCBI Taxonomy" id="2692619"/>
    <lineage>
        <taxon>Bacteria</taxon>
        <taxon>Pseudomonadati</taxon>
        <taxon>Pseudomonadota</taxon>
        <taxon>Alphaproteobacteria</taxon>
        <taxon>Sphingomonadales</taxon>
        <taxon>Sphingomonadaceae</taxon>
        <taxon>Novosphingobium</taxon>
    </lineage>
</organism>
<name>A0A7X4GFN6_9SPHN</name>
<keyword evidence="3" id="KW-1185">Reference proteome</keyword>
<keyword evidence="1" id="KW-0812">Transmembrane</keyword>
<proteinExistence type="predicted"/>
<comment type="caution">
    <text evidence="2">The sequence shown here is derived from an EMBL/GenBank/DDBJ whole genome shotgun (WGS) entry which is preliminary data.</text>
</comment>
<gene>
    <name evidence="2" type="ORF">GR702_06385</name>
</gene>
<accession>A0A7X4GFN6</accession>